<dbReference type="InterPro" id="IPR002491">
    <property type="entry name" value="ABC_transptr_periplasmic_BD"/>
</dbReference>
<name>A0A3N6X514_9ACTN</name>
<accession>A0A3N6X514</accession>
<dbReference type="Gene3D" id="3.40.50.1980">
    <property type="entry name" value="Nitrogenase molybdenum iron protein domain"/>
    <property type="match status" value="2"/>
</dbReference>
<protein>
    <submittedName>
        <fullName evidence="4">Iron ABC transporter substrate-binding protein</fullName>
    </submittedName>
</protein>
<dbReference type="PANTHER" id="PTHR30535:SF7">
    <property type="entry name" value="IRON(III) DICITRATE-BINDING PROTEIN"/>
    <property type="match status" value="1"/>
</dbReference>
<dbReference type="InterPro" id="IPR050902">
    <property type="entry name" value="ABC_Transporter_SBP"/>
</dbReference>
<dbReference type="OrthoDB" id="9797850at2"/>
<keyword evidence="2" id="KW-0732">Signal</keyword>
<dbReference type="RefSeq" id="WP_124236209.1">
    <property type="nucleotide sequence ID" value="NZ_JBHUFI010000003.1"/>
</dbReference>
<evidence type="ECO:0000256" key="1">
    <source>
        <dbReference type="ARBA" id="ARBA00008814"/>
    </source>
</evidence>
<dbReference type="SUPFAM" id="SSF53807">
    <property type="entry name" value="Helical backbone' metal receptor"/>
    <property type="match status" value="1"/>
</dbReference>
<sequence>MVVRSRILPSLVASAVLLAGCAGAPAADDKTATAEGYPVELSSCGMTSTVTDRPARAITMNQGATEVALALGVEDQLAGTAYLDDAIPEQWQAAYESVPVLADAYPDGETVLSARPDFVYASYASAFDAEAAGDRAELEKSGIASYVSPLGCQSDEKPEVAWETVWQEIADVAEAFGVPDRAAQIRDEQQATLDELAADAPGDGLRVFWFDSGDKTAFAGAGAGGPQLILDAVGAENVFADIDKAWADVSWEQVIEADPDVIVFADAGFSSADEKKALLRDDPALSQLTAVREERFVTVPFTATTPGVRLIEGATTVADQLTGLAR</sequence>
<dbReference type="Pfam" id="PF01497">
    <property type="entry name" value="Peripla_BP_2"/>
    <property type="match status" value="1"/>
</dbReference>
<dbReference type="Proteomes" id="UP000275225">
    <property type="component" value="Unassembled WGS sequence"/>
</dbReference>
<dbReference type="PANTHER" id="PTHR30535">
    <property type="entry name" value="VITAMIN B12-BINDING PROTEIN"/>
    <property type="match status" value="1"/>
</dbReference>
<comment type="caution">
    <text evidence="4">The sequence shown here is derived from an EMBL/GenBank/DDBJ whole genome shotgun (WGS) entry which is preliminary data.</text>
</comment>
<dbReference type="PROSITE" id="PS51257">
    <property type="entry name" value="PROKAR_LIPOPROTEIN"/>
    <property type="match status" value="1"/>
</dbReference>
<evidence type="ECO:0000256" key="2">
    <source>
        <dbReference type="SAM" id="SignalP"/>
    </source>
</evidence>
<keyword evidence="5" id="KW-1185">Reference proteome</keyword>
<feature type="signal peptide" evidence="2">
    <location>
        <begin position="1"/>
        <end position="26"/>
    </location>
</feature>
<evidence type="ECO:0000313" key="5">
    <source>
        <dbReference type="Proteomes" id="UP000275225"/>
    </source>
</evidence>
<dbReference type="EMBL" id="RQJX01000005">
    <property type="protein sequence ID" value="RQN08753.1"/>
    <property type="molecule type" value="Genomic_DNA"/>
</dbReference>
<proteinExistence type="inferred from homology"/>
<feature type="chain" id="PRO_5017947295" evidence="2">
    <location>
        <begin position="27"/>
        <end position="326"/>
    </location>
</feature>
<comment type="similarity">
    <text evidence="1">Belongs to the bacterial solute-binding protein 8 family.</text>
</comment>
<organism evidence="4 5">
    <name type="scientific">Aeromicrobium camelliae</name>
    <dbReference type="NCBI Taxonomy" id="1538144"/>
    <lineage>
        <taxon>Bacteria</taxon>
        <taxon>Bacillati</taxon>
        <taxon>Actinomycetota</taxon>
        <taxon>Actinomycetes</taxon>
        <taxon>Propionibacteriales</taxon>
        <taxon>Nocardioidaceae</taxon>
        <taxon>Aeromicrobium</taxon>
    </lineage>
</organism>
<evidence type="ECO:0000259" key="3">
    <source>
        <dbReference type="PROSITE" id="PS50983"/>
    </source>
</evidence>
<evidence type="ECO:0000313" key="4">
    <source>
        <dbReference type="EMBL" id="RQN08753.1"/>
    </source>
</evidence>
<reference evidence="4 5" key="1">
    <citation type="submission" date="2018-11" db="EMBL/GenBank/DDBJ databases">
        <authorList>
            <person name="Li F."/>
        </authorList>
    </citation>
    <scope>NUCLEOTIDE SEQUENCE [LARGE SCALE GENOMIC DNA]</scope>
    <source>
        <strain evidence="4 5">YS17T</strain>
    </source>
</reference>
<dbReference type="PROSITE" id="PS50983">
    <property type="entry name" value="FE_B12_PBP"/>
    <property type="match status" value="1"/>
</dbReference>
<feature type="domain" description="Fe/B12 periplasmic-binding" evidence="3">
    <location>
        <begin position="56"/>
        <end position="326"/>
    </location>
</feature>
<dbReference type="AlphaFoldDB" id="A0A3N6X514"/>
<gene>
    <name evidence="4" type="ORF">EHW97_05750</name>
</gene>